<proteinExistence type="predicted"/>
<accession>A0A2Z6ZWF5</accession>
<dbReference type="EMBL" id="KV044832">
    <property type="protein sequence ID" value="KZV07072.1"/>
    <property type="molecule type" value="Genomic_DNA"/>
</dbReference>
<keyword evidence="3" id="KW-1185">Reference proteome</keyword>
<sequence length="79" mass="8841">MNGFSSSKWPETIFRRRRAAAAAAHGKRRRRRLLERGGAAANTRPGSNDEHSVHLHHRDFIVTPIADQIGPIESVSKTE</sequence>
<dbReference type="AlphaFoldDB" id="A0A2Z6ZWF5"/>
<organism evidence="2 3">
    <name type="scientific">Dorcoceras hygrometricum</name>
    <dbReference type="NCBI Taxonomy" id="472368"/>
    <lineage>
        <taxon>Eukaryota</taxon>
        <taxon>Viridiplantae</taxon>
        <taxon>Streptophyta</taxon>
        <taxon>Embryophyta</taxon>
        <taxon>Tracheophyta</taxon>
        <taxon>Spermatophyta</taxon>
        <taxon>Magnoliopsida</taxon>
        <taxon>eudicotyledons</taxon>
        <taxon>Gunneridae</taxon>
        <taxon>Pentapetalae</taxon>
        <taxon>asterids</taxon>
        <taxon>lamiids</taxon>
        <taxon>Lamiales</taxon>
        <taxon>Gesneriaceae</taxon>
        <taxon>Didymocarpoideae</taxon>
        <taxon>Trichosporeae</taxon>
        <taxon>Loxocarpinae</taxon>
        <taxon>Dorcoceras</taxon>
    </lineage>
</organism>
<dbReference type="Proteomes" id="UP000250235">
    <property type="component" value="Unassembled WGS sequence"/>
</dbReference>
<gene>
    <name evidence="2" type="ORF">F511_45445</name>
</gene>
<protein>
    <submittedName>
        <fullName evidence="2">Uncharacterized protein</fullName>
    </submittedName>
</protein>
<feature type="region of interest" description="Disordered" evidence="1">
    <location>
        <begin position="20"/>
        <end position="53"/>
    </location>
</feature>
<feature type="compositionally biased region" description="Basic residues" evidence="1">
    <location>
        <begin position="20"/>
        <end position="33"/>
    </location>
</feature>
<evidence type="ECO:0000313" key="3">
    <source>
        <dbReference type="Proteomes" id="UP000250235"/>
    </source>
</evidence>
<evidence type="ECO:0000313" key="2">
    <source>
        <dbReference type="EMBL" id="KZV07072.1"/>
    </source>
</evidence>
<name>A0A2Z6ZWF5_9LAMI</name>
<evidence type="ECO:0000256" key="1">
    <source>
        <dbReference type="SAM" id="MobiDB-lite"/>
    </source>
</evidence>
<reference evidence="2 3" key="1">
    <citation type="journal article" date="2015" name="Proc. Natl. Acad. Sci. U.S.A.">
        <title>The resurrection genome of Boea hygrometrica: A blueprint for survival of dehydration.</title>
        <authorList>
            <person name="Xiao L."/>
            <person name="Yang G."/>
            <person name="Zhang L."/>
            <person name="Yang X."/>
            <person name="Zhao S."/>
            <person name="Ji Z."/>
            <person name="Zhou Q."/>
            <person name="Hu M."/>
            <person name="Wang Y."/>
            <person name="Chen M."/>
            <person name="Xu Y."/>
            <person name="Jin H."/>
            <person name="Xiao X."/>
            <person name="Hu G."/>
            <person name="Bao F."/>
            <person name="Hu Y."/>
            <person name="Wan P."/>
            <person name="Li L."/>
            <person name="Deng X."/>
            <person name="Kuang T."/>
            <person name="Xiang C."/>
            <person name="Zhu J.K."/>
            <person name="Oliver M.J."/>
            <person name="He Y."/>
        </authorList>
    </citation>
    <scope>NUCLEOTIDE SEQUENCE [LARGE SCALE GENOMIC DNA]</scope>
    <source>
        <strain evidence="3">cv. XS01</strain>
    </source>
</reference>